<proteinExistence type="predicted"/>
<dbReference type="AlphaFoldDB" id="B1VWZ3"/>
<dbReference type="eggNOG" id="ENOG502ZE19">
    <property type="taxonomic scope" value="Bacteria"/>
</dbReference>
<dbReference type="RefSeq" id="WP_003969059.1">
    <property type="nucleotide sequence ID" value="NC_010572.1"/>
</dbReference>
<keyword evidence="1" id="KW-0812">Transmembrane</keyword>
<dbReference type="HOGENOM" id="CLU_100233_0_0_11"/>
<feature type="transmembrane region" description="Helical" evidence="1">
    <location>
        <begin position="35"/>
        <end position="55"/>
    </location>
</feature>
<dbReference type="EMBL" id="AP009493">
    <property type="protein sequence ID" value="BAG21639.1"/>
    <property type="molecule type" value="Genomic_DNA"/>
</dbReference>
<dbReference type="InterPro" id="IPR045629">
    <property type="entry name" value="DUF6232"/>
</dbReference>
<dbReference type="Pfam" id="PF19744">
    <property type="entry name" value="DUF6232"/>
    <property type="match status" value="1"/>
</dbReference>
<name>B1VWZ3_STRGG</name>
<keyword evidence="1" id="KW-0472">Membrane</keyword>
<evidence type="ECO:0000313" key="2">
    <source>
        <dbReference type="EMBL" id="BAG21639.1"/>
    </source>
</evidence>
<dbReference type="Proteomes" id="UP000001685">
    <property type="component" value="Chromosome"/>
</dbReference>
<evidence type="ECO:0000313" key="3">
    <source>
        <dbReference type="Proteomes" id="UP000001685"/>
    </source>
</evidence>
<feature type="transmembrane region" description="Helical" evidence="1">
    <location>
        <begin position="67"/>
        <end position="83"/>
    </location>
</feature>
<dbReference type="KEGG" id="sgr:SGR_4810"/>
<reference evidence="3" key="1">
    <citation type="journal article" date="2008" name="J. Bacteriol.">
        <title>Genome sequence of the streptomycin-producing microorganism Streptomyces griseus IFO 13350.</title>
        <authorList>
            <person name="Ohnishi Y."/>
            <person name="Ishikawa J."/>
            <person name="Hara H."/>
            <person name="Suzuki H."/>
            <person name="Ikenoya M."/>
            <person name="Ikeda H."/>
            <person name="Yamashita A."/>
            <person name="Hattori M."/>
            <person name="Horinouchi S."/>
        </authorList>
    </citation>
    <scope>NUCLEOTIDE SEQUENCE [LARGE SCALE GENOMIC DNA]</scope>
    <source>
        <strain evidence="3">JCM 4626 / NBRC 13350</strain>
    </source>
</reference>
<sequence length="159" mass="17083">MSVNQRMLWIGSAAFPLDNLTRVEATKVKPQRGATFLSFLKWLALTAVVYVVVNASSGGDARIGESGNPVFVVFLVGLVMYFIKELLEPAKPILAVETAGGSLAVVTLPSVDELRTIAGQIVHAINHPEAEFTAYVHELNNYNGPVFNQNGGTNTGIKL</sequence>
<evidence type="ECO:0000256" key="1">
    <source>
        <dbReference type="SAM" id="Phobius"/>
    </source>
</evidence>
<accession>B1VWZ3</accession>
<keyword evidence="1" id="KW-1133">Transmembrane helix</keyword>
<protein>
    <submittedName>
        <fullName evidence="2">Uncharacterized protein</fullName>
    </submittedName>
</protein>
<gene>
    <name evidence="2" type="ordered locus">SGR_4810</name>
</gene>
<organism evidence="2 3">
    <name type="scientific">Streptomyces griseus subsp. griseus (strain JCM 4626 / CBS 651.72 / NBRC 13350 / KCC S-0626 / ISP 5235)</name>
    <dbReference type="NCBI Taxonomy" id="455632"/>
    <lineage>
        <taxon>Bacteria</taxon>
        <taxon>Bacillati</taxon>
        <taxon>Actinomycetota</taxon>
        <taxon>Actinomycetes</taxon>
        <taxon>Kitasatosporales</taxon>
        <taxon>Streptomycetaceae</taxon>
        <taxon>Streptomyces</taxon>
    </lineage>
</organism>